<dbReference type="EMBL" id="WIXP02000010">
    <property type="protein sequence ID" value="KAF6204299.1"/>
    <property type="molecule type" value="Genomic_DNA"/>
</dbReference>
<sequence>MITSRLVGAARQFSTTAIKRGGHGGSPGENLPFKLGSPFSMTVKFILFFSIPLAAPFLIVRHQMLKKSQHQLSSCSGSKAVECGLLSAIRASAS</sequence>
<evidence type="ECO:0000256" key="2">
    <source>
        <dbReference type="ARBA" id="ARBA00004673"/>
    </source>
</evidence>
<comment type="pathway">
    <text evidence="2">Energy metabolism; oxidative phosphorylation.</text>
</comment>
<keyword evidence="7" id="KW-0809">Transit peptide</keyword>
<dbReference type="Gene3D" id="4.10.49.10">
    <property type="entry name" value="Cytochrome c oxidase subunit VIIc"/>
    <property type="match status" value="1"/>
</dbReference>
<dbReference type="AlphaFoldDB" id="A0A6A4JA40"/>
<dbReference type="InterPro" id="IPR004202">
    <property type="entry name" value="COX7C/Cox8"/>
</dbReference>
<keyword evidence="9" id="KW-0496">Mitochondrion</keyword>
<dbReference type="SUPFAM" id="SSF81427">
    <property type="entry name" value="Mitochondrial cytochrome c oxidase subunit VIIc (aka VIIIa)"/>
    <property type="match status" value="1"/>
</dbReference>
<gene>
    <name evidence="12" type="ORF">GE061_002639</name>
</gene>
<keyword evidence="13" id="KW-1185">Reference proteome</keyword>
<keyword evidence="5" id="KW-0812">Transmembrane</keyword>
<dbReference type="InterPro" id="IPR036636">
    <property type="entry name" value="COX7C/Cox8_sf"/>
</dbReference>
<comment type="caution">
    <text evidence="12">The sequence shown here is derived from an EMBL/GenBank/DDBJ whole genome shotgun (WGS) entry which is preliminary data.</text>
</comment>
<name>A0A6A4JA40_APOLU</name>
<dbReference type="FunFam" id="4.10.49.10:FF:000001">
    <property type="entry name" value="Cytochrome c oxidase subunit 7C"/>
    <property type="match status" value="1"/>
</dbReference>
<dbReference type="GO" id="GO:0045277">
    <property type="term" value="C:respiratory chain complex IV"/>
    <property type="evidence" value="ECO:0007669"/>
    <property type="project" value="InterPro"/>
</dbReference>
<dbReference type="GO" id="GO:0005743">
    <property type="term" value="C:mitochondrial inner membrane"/>
    <property type="evidence" value="ECO:0007669"/>
    <property type="project" value="UniProtKB-SubCell"/>
</dbReference>
<evidence type="ECO:0000256" key="10">
    <source>
        <dbReference type="ARBA" id="ARBA00023136"/>
    </source>
</evidence>
<evidence type="ECO:0000256" key="5">
    <source>
        <dbReference type="ARBA" id="ARBA00022692"/>
    </source>
</evidence>
<evidence type="ECO:0000313" key="13">
    <source>
        <dbReference type="Proteomes" id="UP000466442"/>
    </source>
</evidence>
<dbReference type="Pfam" id="PF02935">
    <property type="entry name" value="COX7C"/>
    <property type="match status" value="1"/>
</dbReference>
<dbReference type="GO" id="GO:0006123">
    <property type="term" value="P:mitochondrial electron transport, cytochrome c to oxygen"/>
    <property type="evidence" value="ECO:0007669"/>
    <property type="project" value="InterPro"/>
</dbReference>
<evidence type="ECO:0000313" key="12">
    <source>
        <dbReference type="EMBL" id="KAF6204299.1"/>
    </source>
</evidence>
<evidence type="ECO:0000256" key="9">
    <source>
        <dbReference type="ARBA" id="ARBA00023128"/>
    </source>
</evidence>
<evidence type="ECO:0000256" key="4">
    <source>
        <dbReference type="ARBA" id="ARBA00017004"/>
    </source>
</evidence>
<evidence type="ECO:0000256" key="6">
    <source>
        <dbReference type="ARBA" id="ARBA00022792"/>
    </source>
</evidence>
<proteinExistence type="inferred from homology"/>
<dbReference type="PANTHER" id="PTHR13313">
    <property type="entry name" value="CYTOCHROME C OXIDASE SUBUNIT VIIC"/>
    <property type="match status" value="1"/>
</dbReference>
<dbReference type="OrthoDB" id="9974841at2759"/>
<comment type="similarity">
    <text evidence="3">Belongs to the cytochrome c oxidase VIIc family.</text>
</comment>
<organism evidence="12 13">
    <name type="scientific">Apolygus lucorum</name>
    <name type="common">Small green plant bug</name>
    <name type="synonym">Lygocoris lucorum</name>
    <dbReference type="NCBI Taxonomy" id="248454"/>
    <lineage>
        <taxon>Eukaryota</taxon>
        <taxon>Metazoa</taxon>
        <taxon>Ecdysozoa</taxon>
        <taxon>Arthropoda</taxon>
        <taxon>Hexapoda</taxon>
        <taxon>Insecta</taxon>
        <taxon>Pterygota</taxon>
        <taxon>Neoptera</taxon>
        <taxon>Paraneoptera</taxon>
        <taxon>Hemiptera</taxon>
        <taxon>Heteroptera</taxon>
        <taxon>Panheteroptera</taxon>
        <taxon>Cimicomorpha</taxon>
        <taxon>Miridae</taxon>
        <taxon>Mirini</taxon>
        <taxon>Apolygus</taxon>
    </lineage>
</organism>
<keyword evidence="8" id="KW-1133">Transmembrane helix</keyword>
<keyword evidence="10" id="KW-0472">Membrane</keyword>
<keyword evidence="6" id="KW-0999">Mitochondrion inner membrane</keyword>
<comment type="subcellular location">
    <subcellularLocation>
        <location evidence="1">Mitochondrion inner membrane</location>
        <topology evidence="1">Single-pass membrane protein</topology>
    </subcellularLocation>
</comment>
<accession>A0A6A4JA40</accession>
<evidence type="ECO:0000256" key="3">
    <source>
        <dbReference type="ARBA" id="ARBA00010514"/>
    </source>
</evidence>
<reference evidence="12" key="1">
    <citation type="journal article" date="2021" name="Mol. Ecol. Resour.">
        <title>Apolygus lucorum genome provides insights into omnivorousness and mesophyll feeding.</title>
        <authorList>
            <person name="Liu Y."/>
            <person name="Liu H."/>
            <person name="Wang H."/>
            <person name="Huang T."/>
            <person name="Liu B."/>
            <person name="Yang B."/>
            <person name="Yin L."/>
            <person name="Li B."/>
            <person name="Zhang Y."/>
            <person name="Zhang S."/>
            <person name="Jiang F."/>
            <person name="Zhang X."/>
            <person name="Ren Y."/>
            <person name="Wang B."/>
            <person name="Wang S."/>
            <person name="Lu Y."/>
            <person name="Wu K."/>
            <person name="Fan W."/>
            <person name="Wang G."/>
        </authorList>
    </citation>
    <scope>NUCLEOTIDE SEQUENCE</scope>
    <source>
        <strain evidence="12">12Hb</strain>
    </source>
</reference>
<protein>
    <recommendedName>
        <fullName evidence="4">Cytochrome c oxidase subunit 7C, mitochondrial</fullName>
    </recommendedName>
    <alternativeName>
        <fullName evidence="11">Cytochrome c oxidase polypeptide VIIc</fullName>
    </alternativeName>
</protein>
<evidence type="ECO:0000256" key="1">
    <source>
        <dbReference type="ARBA" id="ARBA00004434"/>
    </source>
</evidence>
<evidence type="ECO:0000256" key="8">
    <source>
        <dbReference type="ARBA" id="ARBA00022989"/>
    </source>
</evidence>
<dbReference type="Proteomes" id="UP000466442">
    <property type="component" value="Unassembled WGS sequence"/>
</dbReference>
<evidence type="ECO:0000256" key="7">
    <source>
        <dbReference type="ARBA" id="ARBA00022946"/>
    </source>
</evidence>
<dbReference type="UniPathway" id="UPA00705"/>
<evidence type="ECO:0000256" key="11">
    <source>
        <dbReference type="ARBA" id="ARBA00031140"/>
    </source>
</evidence>
<dbReference type="PANTHER" id="PTHR13313:SF0">
    <property type="entry name" value="CYTOCHROME C OXIDASE SUBUNIT 7C, MITOCHONDRIAL"/>
    <property type="match status" value="1"/>
</dbReference>